<gene>
    <name evidence="2" type="ORF">BaRGS_00021106</name>
</gene>
<sequence>MGAGKDVKPSPTHPIRPQGISEAGAETVLLLGLMDGRCAVTGNRVPVTCVVIGLSGFRSDIAEITMTTLQRDKELGLAPSHSGSHNSDNDHTVAYTTINDRTTTARTFVRQRDLSNRYGTQNTVD</sequence>
<feature type="region of interest" description="Disordered" evidence="1">
    <location>
        <begin position="1"/>
        <end position="20"/>
    </location>
</feature>
<name>A0ABD0KKX3_9CAEN</name>
<dbReference type="EMBL" id="JACVVK020000161">
    <property type="protein sequence ID" value="KAK7487687.1"/>
    <property type="molecule type" value="Genomic_DNA"/>
</dbReference>
<protein>
    <submittedName>
        <fullName evidence="2">Uncharacterized protein</fullName>
    </submittedName>
</protein>
<keyword evidence="3" id="KW-1185">Reference proteome</keyword>
<accession>A0ABD0KKX3</accession>
<comment type="caution">
    <text evidence="2">The sequence shown here is derived from an EMBL/GenBank/DDBJ whole genome shotgun (WGS) entry which is preliminary data.</text>
</comment>
<organism evidence="2 3">
    <name type="scientific">Batillaria attramentaria</name>
    <dbReference type="NCBI Taxonomy" id="370345"/>
    <lineage>
        <taxon>Eukaryota</taxon>
        <taxon>Metazoa</taxon>
        <taxon>Spiralia</taxon>
        <taxon>Lophotrochozoa</taxon>
        <taxon>Mollusca</taxon>
        <taxon>Gastropoda</taxon>
        <taxon>Caenogastropoda</taxon>
        <taxon>Sorbeoconcha</taxon>
        <taxon>Cerithioidea</taxon>
        <taxon>Batillariidae</taxon>
        <taxon>Batillaria</taxon>
    </lineage>
</organism>
<evidence type="ECO:0000313" key="3">
    <source>
        <dbReference type="Proteomes" id="UP001519460"/>
    </source>
</evidence>
<evidence type="ECO:0000313" key="2">
    <source>
        <dbReference type="EMBL" id="KAK7487687.1"/>
    </source>
</evidence>
<dbReference type="AlphaFoldDB" id="A0ABD0KKX3"/>
<evidence type="ECO:0000256" key="1">
    <source>
        <dbReference type="SAM" id="MobiDB-lite"/>
    </source>
</evidence>
<reference evidence="2 3" key="1">
    <citation type="journal article" date="2023" name="Sci. Data">
        <title>Genome assembly of the Korean intertidal mud-creeper Batillaria attramentaria.</title>
        <authorList>
            <person name="Patra A.K."/>
            <person name="Ho P.T."/>
            <person name="Jun S."/>
            <person name="Lee S.J."/>
            <person name="Kim Y."/>
            <person name="Won Y.J."/>
        </authorList>
    </citation>
    <scope>NUCLEOTIDE SEQUENCE [LARGE SCALE GENOMIC DNA]</scope>
    <source>
        <strain evidence="2">Wonlab-2016</strain>
    </source>
</reference>
<dbReference type="Proteomes" id="UP001519460">
    <property type="component" value="Unassembled WGS sequence"/>
</dbReference>
<proteinExistence type="predicted"/>